<dbReference type="Proteomes" id="UP000674425">
    <property type="component" value="Unassembled WGS sequence"/>
</dbReference>
<comment type="caution">
    <text evidence="2">The sequence shown here is derived from an EMBL/GenBank/DDBJ whole genome shotgun (WGS) entry which is preliminary data.</text>
</comment>
<name>A0ABM8SMU4_9BURK</name>
<evidence type="ECO:0000313" key="2">
    <source>
        <dbReference type="EMBL" id="CAE6821034.1"/>
    </source>
</evidence>
<proteinExistence type="predicted"/>
<dbReference type="EMBL" id="CAJNAU010000073">
    <property type="protein sequence ID" value="CAE6821034.1"/>
    <property type="molecule type" value="Genomic_DNA"/>
</dbReference>
<dbReference type="RefSeq" id="WP_200621130.1">
    <property type="nucleotide sequence ID" value="NZ_CAJNAU010000073.1"/>
</dbReference>
<evidence type="ECO:0000256" key="1">
    <source>
        <dbReference type="SAM" id="MobiDB-lite"/>
    </source>
</evidence>
<feature type="compositionally biased region" description="Low complexity" evidence="1">
    <location>
        <begin position="92"/>
        <end position="105"/>
    </location>
</feature>
<keyword evidence="3" id="KW-1185">Reference proteome</keyword>
<evidence type="ECO:0000313" key="3">
    <source>
        <dbReference type="Proteomes" id="UP000674425"/>
    </source>
</evidence>
<gene>
    <name evidence="2" type="ORF">R69658_05850</name>
</gene>
<feature type="region of interest" description="Disordered" evidence="1">
    <location>
        <begin position="82"/>
        <end position="105"/>
    </location>
</feature>
<protein>
    <submittedName>
        <fullName evidence="2">Uncharacterized protein</fullName>
    </submittedName>
</protein>
<reference evidence="2 3" key="1">
    <citation type="submission" date="2021-02" db="EMBL/GenBank/DDBJ databases">
        <authorList>
            <person name="Vanwijnsberghe S."/>
        </authorList>
    </citation>
    <scope>NUCLEOTIDE SEQUENCE [LARGE SCALE GENOMIC DNA]</scope>
    <source>
        <strain evidence="2 3">R-69658</strain>
    </source>
</reference>
<sequence length="105" mass="11719">MTLPDEAQLRDVFMDIALEPHMLAPVMALQRNPDLAEIIESCVRHLAKFVALKNDNTHNELLTGWKTQSTIMPGSSVGSKLTWWHGSRRRGSTSTSTTTTNEPET</sequence>
<organism evidence="2 3">
    <name type="scientific">Paraburkholderia aspalathi</name>
    <dbReference type="NCBI Taxonomy" id="1324617"/>
    <lineage>
        <taxon>Bacteria</taxon>
        <taxon>Pseudomonadati</taxon>
        <taxon>Pseudomonadota</taxon>
        <taxon>Betaproteobacteria</taxon>
        <taxon>Burkholderiales</taxon>
        <taxon>Burkholderiaceae</taxon>
        <taxon>Paraburkholderia</taxon>
    </lineage>
</organism>
<accession>A0ABM8SMU4</accession>